<feature type="region of interest" description="Disordered" evidence="3">
    <location>
        <begin position="1449"/>
        <end position="1492"/>
    </location>
</feature>
<feature type="compositionally biased region" description="Low complexity" evidence="3">
    <location>
        <begin position="428"/>
        <end position="469"/>
    </location>
</feature>
<feature type="compositionally biased region" description="Basic and acidic residues" evidence="3">
    <location>
        <begin position="1646"/>
        <end position="1658"/>
    </location>
</feature>
<feature type="compositionally biased region" description="Low complexity" evidence="3">
    <location>
        <begin position="238"/>
        <end position="253"/>
    </location>
</feature>
<protein>
    <submittedName>
        <fullName evidence="7">BCL-6 corepressor isoform X1</fullName>
    </submittedName>
</protein>
<dbReference type="InterPro" id="IPR047144">
    <property type="entry name" value="BCOR-like"/>
</dbReference>
<feature type="compositionally biased region" description="Basic and acidic residues" evidence="3">
    <location>
        <begin position="1367"/>
        <end position="1392"/>
    </location>
</feature>
<dbReference type="SMART" id="SM00248">
    <property type="entry name" value="ANK"/>
    <property type="match status" value="3"/>
</dbReference>
<feature type="compositionally biased region" description="Low complexity" evidence="3">
    <location>
        <begin position="710"/>
        <end position="752"/>
    </location>
</feature>
<dbReference type="PROSITE" id="PS50297">
    <property type="entry name" value="ANK_REP_REGION"/>
    <property type="match status" value="2"/>
</dbReference>
<dbReference type="InterPro" id="IPR002110">
    <property type="entry name" value="Ankyrin_rpt"/>
</dbReference>
<feature type="compositionally biased region" description="Basic and acidic residues" evidence="3">
    <location>
        <begin position="346"/>
        <end position="398"/>
    </location>
</feature>
<feature type="compositionally biased region" description="Basic residues" evidence="3">
    <location>
        <begin position="1698"/>
        <end position="1709"/>
    </location>
</feature>
<feature type="repeat" description="ANK" evidence="2">
    <location>
        <begin position="1872"/>
        <end position="1904"/>
    </location>
</feature>
<dbReference type="Pfam" id="PF15808">
    <property type="entry name" value="BCOR"/>
    <property type="match status" value="1"/>
</dbReference>
<dbReference type="Proteomes" id="UP001652741">
    <property type="component" value="Chromosome ssa16"/>
</dbReference>
<evidence type="ECO:0000256" key="3">
    <source>
        <dbReference type="SAM" id="MobiDB-lite"/>
    </source>
</evidence>
<evidence type="ECO:0000256" key="1">
    <source>
        <dbReference type="ARBA" id="ARBA00034703"/>
    </source>
</evidence>
<proteinExistence type="inferred from homology"/>
<feature type="compositionally biased region" description="Basic and acidic residues" evidence="3">
    <location>
        <begin position="928"/>
        <end position="941"/>
    </location>
</feature>
<dbReference type="SUPFAM" id="SSF48403">
    <property type="entry name" value="Ankyrin repeat"/>
    <property type="match status" value="1"/>
</dbReference>
<feature type="compositionally biased region" description="Low complexity" evidence="3">
    <location>
        <begin position="1741"/>
        <end position="1750"/>
    </location>
</feature>
<dbReference type="Pfam" id="PF12796">
    <property type="entry name" value="Ank_2"/>
    <property type="match status" value="1"/>
</dbReference>
<feature type="compositionally biased region" description="Polar residues" evidence="3">
    <location>
        <begin position="761"/>
        <end position="775"/>
    </location>
</feature>
<name>A0ABM3D568_SALSA</name>
<reference evidence="7" key="1">
    <citation type="submission" date="2025-08" db="UniProtKB">
        <authorList>
            <consortium name="RefSeq"/>
        </authorList>
    </citation>
    <scope>IDENTIFICATION</scope>
</reference>
<keyword evidence="2" id="KW-0040">ANK repeat</keyword>
<feature type="region of interest" description="Disordered" evidence="3">
    <location>
        <begin position="995"/>
        <end position="1226"/>
    </location>
</feature>
<feature type="compositionally biased region" description="Pro residues" evidence="3">
    <location>
        <begin position="1751"/>
        <end position="1768"/>
    </location>
</feature>
<dbReference type="RefSeq" id="XP_045553946.1">
    <property type="nucleotide sequence ID" value="XM_045697990.1"/>
</dbReference>
<feature type="region of interest" description="Disordered" evidence="3">
    <location>
        <begin position="1302"/>
        <end position="1392"/>
    </location>
</feature>
<dbReference type="PANTHER" id="PTHR24117">
    <property type="entry name" value="AGAP007537-PB"/>
    <property type="match status" value="1"/>
</dbReference>
<dbReference type="Pfam" id="PF16553">
    <property type="entry name" value="PUFD"/>
    <property type="match status" value="1"/>
</dbReference>
<feature type="region of interest" description="Disordered" evidence="3">
    <location>
        <begin position="928"/>
        <end position="978"/>
    </location>
</feature>
<feature type="region of interest" description="Disordered" evidence="3">
    <location>
        <begin position="1597"/>
        <end position="1795"/>
    </location>
</feature>
<dbReference type="InterPro" id="IPR032365">
    <property type="entry name" value="PUFD"/>
</dbReference>
<accession>A0ABM3D568</accession>
<dbReference type="InterPro" id="IPR036770">
    <property type="entry name" value="Ankyrin_rpt-contain_sf"/>
</dbReference>
<feature type="compositionally biased region" description="Basic and acidic residues" evidence="3">
    <location>
        <begin position="1314"/>
        <end position="1328"/>
    </location>
</feature>
<feature type="compositionally biased region" description="Basic and acidic residues" evidence="3">
    <location>
        <begin position="1717"/>
        <end position="1733"/>
    </location>
</feature>
<sequence length="2103" mass="231787">MVDASAACRMNPLAALGMDRSSLMRESLRVHGGMVYPGIRTLSASEKAREGVSSLPLGYDLVYKPEGLTLDSRKPGNGYVGLYKSSPPGLQRPGGGGEGLGMERRVGPGDKPSELGLNGSNGFLRLPWAVNPYADPGLYPFLDSSKYAALNMYKASFLSQPSPYLPQHLAYQSLCGGAGGTAAGAERLFYMPPYPPAPISSPLAPPMRIPMATVVPNTLSPMQGLGPRIHHESSPYGSQLHQQHQAHQQSQPHHQSHSDRQPQSQPHHQSHSDRQPQSQPHHQSHSDRQPQPQSQPHHQSHSDRQPQSQSQPHHQSHSDRQPQSQSQPHHQSHSDRQPQSQPHHQSHSDRQSQLHHQSHSDRQSQPHHQSHSDRQSQPHHQSHSDRQSQPHHQSHSDRQPQSQPHHQSHSRDRQCQSQPQSHSDRQHNNSSSSKPSRTSSSKSSGSSIHNSSSITSSSSSSAGTGISSSLPVDSTQALIMQSSRTAPHPPQTSVPPPSPLIDNSTLDIQKSLFRSPPCSTTTTTSSSSSVSHPFYMSSMASEHRSPVRSGSNTHKAKPKEQGSSSEHRNVERNGERKRSQSPLKTLSSDRPAVLQAPAKDPADKPLDLSAKILELEGSPNGFPPKLEALAKLGYSPAARYGLPPSRELLKETLSPSGASSKTPERPEIISTLRSSWVVPSPTPVHDSSSSDANHNKDPSVIKHKNLEKLSSPQQRSSSCPRIGEVDGAVVPSHAPAVVAPSGSRPSSASPSPKVNGDWPRSSPNYSETAPSSNRVGSHPSSGKPLKPLKKPEAQEMPFKPQQPPHLDNSHPSGHPPSHLYLPQSDGYLPPSLAYANRYLPYSVQESMSLPHMPMPGKGPVYPHPVLLGSSSLYPPRLPPKHGLPYGIPPSHGDYLTFHDSQEMVHPLMSSPHTGLDLKTSERLQELRSKPKEKVWQHHEDSALAYKSQTQASDTKHTRRGDRETDRSTGLGSKSFNHKPLTGAREEIVCIDLIQDDGDSDSPLTKAVSPCAKRGDPSKPVGSGSIGRNEGREAELQHMLRTGQAVELRPGQAHRQAEQQQQRSQLWLGFHPSSLRPSPPSLSPCPFPRREEDSPSPAGSSPISDLPEEQTLRCARTSGDRTSWDRREQSLEGFKSRDCTFEDPTSVDRSSGDRSSWDHTRVDRTCRDRSCEDRTSADHSPREHTLNESGFRNERTMDHYSDLDKDMHTDTESHEGEEYDDQGCPRARRSSLAKRIANSSGYVGDRIKCVTTELYADSSKLSREQRALQMEGLTQEDSKLSQPAAYCERAMLRFSELELKEKEGGGAAVDLADSQCERREGDGGEDRARCQGPARTGPGATALTDEAEKDGVQPTCPNNRVPVLQRCPHTEDLPPREREQAGPDLEERKRGMMMEKEERVCMLPQERSASLPTAPVERLAQKDANPGFMPTMPASMPTAVPGRKHAYALEPCQPLQADSQGKEREENEREEMEETMDVPAKRARLTNGPTEPVPEELKNLKVCIELTGLRLSKPRLAQELSQWQAATQRSTEVNGSIAMTTTMPNGCPEVGVKDRKVASQEDRSLKRRSEVNGHAWCHKTFGHGDIERVVLPSVPLTPAHRDRLSRTPSNTPVRRPPLQTNIPALTPFHSLAPAHPHITLTPSPPRLSDKRQRLKEHCRTSALGLGSPHLGPHPDHDPNPTGDLLAPRLRRHGDQDKPKGKRQCKTKHTRERLGLGNEELREERENKQVKEKHCSEKRRRSSSLSDYSHSSPAPPLTPPPQLSPLPSPPETQDRTPTPSNPPVPTSTPASRSMPPEARRLIVNKNAGETLLQRASRLGYEDVVLYCLENRVCDVNHRDNAGYCALHEACARGWLAITQHLLEHGADVNCSAQEGTRPLHDAVENDHLEVVRLLLSYGADPTLATYSGRSLLRMTHSPGMEGFLSEYFSDLKGREDTDEGIYWEFYGSAVCESSEDPAAYDILANPPGPGEEEEEDTRQGFEFEFSDRPLLPCYNIQLSLSQGPRNWLLLSDVLKRLKMSSRAFRAAFANLEVATIAEAEFYKQASLSQLFSCPDELAAFLPDSKELLDLVETSSELAALLGSSLECLDNRWEPKGARVKAKARS</sequence>
<feature type="compositionally biased region" description="Pro residues" evidence="3">
    <location>
        <begin position="1076"/>
        <end position="1086"/>
    </location>
</feature>
<feature type="region of interest" description="Disordered" evidence="3">
    <location>
        <begin position="82"/>
        <end position="116"/>
    </location>
</feature>
<feature type="region of interest" description="Disordered" evidence="3">
    <location>
        <begin position="637"/>
        <end position="824"/>
    </location>
</feature>
<comment type="similarity">
    <text evidence="1">Belongs to the BCOR family.</text>
</comment>
<feature type="compositionally biased region" description="Basic and acidic residues" evidence="3">
    <location>
        <begin position="1028"/>
        <end position="1037"/>
    </location>
</feature>
<feature type="compositionally biased region" description="Polar residues" evidence="3">
    <location>
        <begin position="1605"/>
        <end position="1622"/>
    </location>
</feature>
<feature type="compositionally biased region" description="Basic and acidic residues" evidence="3">
    <location>
        <begin position="565"/>
        <end position="578"/>
    </location>
</feature>
<feature type="compositionally biased region" description="Low complexity" evidence="3">
    <location>
        <begin position="519"/>
        <end position="529"/>
    </location>
</feature>
<evidence type="ECO:0000259" key="4">
    <source>
        <dbReference type="Pfam" id="PF15808"/>
    </source>
</evidence>
<evidence type="ECO:0000259" key="5">
    <source>
        <dbReference type="Pfam" id="PF16553"/>
    </source>
</evidence>
<evidence type="ECO:0000313" key="7">
    <source>
        <dbReference type="RefSeq" id="XP_045553946.1"/>
    </source>
</evidence>
<dbReference type="Gene3D" id="3.10.260.40">
    <property type="entry name" value="BCL-6 corepressor, PCGF1 binding domain"/>
    <property type="match status" value="1"/>
</dbReference>
<gene>
    <name evidence="7" type="primary">LOC106574692</name>
</gene>
<feature type="compositionally biased region" description="Basic and acidic residues" evidence="3">
    <location>
        <begin position="1117"/>
        <end position="1139"/>
    </location>
</feature>
<feature type="domain" description="BCL-6 corepressor PCGF1 binding" evidence="5">
    <location>
        <begin position="1978"/>
        <end position="2087"/>
    </location>
</feature>
<feature type="compositionally biased region" description="Basic and acidic residues" evidence="3">
    <location>
        <begin position="101"/>
        <end position="113"/>
    </location>
</feature>
<dbReference type="GeneID" id="106574692"/>
<dbReference type="InterPro" id="IPR031628">
    <property type="entry name" value="BCOR"/>
</dbReference>
<dbReference type="InterPro" id="IPR038227">
    <property type="entry name" value="PUFD_som_sf"/>
</dbReference>
<feature type="compositionally biased region" description="Pro residues" evidence="3">
    <location>
        <begin position="487"/>
        <end position="499"/>
    </location>
</feature>
<organism evidence="6 7">
    <name type="scientific">Salmo salar</name>
    <name type="common">Atlantic salmon</name>
    <dbReference type="NCBI Taxonomy" id="8030"/>
    <lineage>
        <taxon>Eukaryota</taxon>
        <taxon>Metazoa</taxon>
        <taxon>Chordata</taxon>
        <taxon>Craniata</taxon>
        <taxon>Vertebrata</taxon>
        <taxon>Euteleostomi</taxon>
        <taxon>Actinopterygii</taxon>
        <taxon>Neopterygii</taxon>
        <taxon>Teleostei</taxon>
        <taxon>Protacanthopterygii</taxon>
        <taxon>Salmoniformes</taxon>
        <taxon>Salmonidae</taxon>
        <taxon>Salmoninae</taxon>
        <taxon>Salmo</taxon>
    </lineage>
</organism>
<evidence type="ECO:0000256" key="2">
    <source>
        <dbReference type="PROSITE-ProRule" id="PRU00023"/>
    </source>
</evidence>
<dbReference type="Gene3D" id="1.25.40.20">
    <property type="entry name" value="Ankyrin repeat-containing domain"/>
    <property type="match status" value="1"/>
</dbReference>
<feature type="compositionally biased region" description="Polar residues" evidence="3">
    <location>
        <begin position="470"/>
        <end position="485"/>
    </location>
</feature>
<evidence type="ECO:0000313" key="6">
    <source>
        <dbReference type="Proteomes" id="UP001652741"/>
    </source>
</evidence>
<feature type="compositionally biased region" description="Basic and acidic residues" evidence="3">
    <location>
        <begin position="693"/>
        <end position="707"/>
    </location>
</feature>
<dbReference type="PANTHER" id="PTHR24117:SF8">
    <property type="entry name" value="BCL-6 COREPRESSOR"/>
    <property type="match status" value="1"/>
</dbReference>
<feature type="repeat" description="ANK" evidence="2">
    <location>
        <begin position="1839"/>
        <end position="1871"/>
    </location>
</feature>
<feature type="compositionally biased region" description="Basic and acidic residues" evidence="3">
    <location>
        <begin position="1149"/>
        <end position="1215"/>
    </location>
</feature>
<keyword evidence="6" id="KW-1185">Reference proteome</keyword>
<dbReference type="PROSITE" id="PS50088">
    <property type="entry name" value="ANK_REPEAT"/>
    <property type="match status" value="2"/>
</dbReference>
<feature type="region of interest" description="Disordered" evidence="3">
    <location>
        <begin position="218"/>
        <end position="605"/>
    </location>
</feature>
<feature type="domain" description="BCL-6 corepressor non-ankyrin-repeat" evidence="4">
    <location>
        <begin position="1507"/>
        <end position="1751"/>
    </location>
</feature>